<dbReference type="CDD" id="cd03215">
    <property type="entry name" value="ABC_Carb_Monos_II"/>
    <property type="match status" value="1"/>
</dbReference>
<dbReference type="GO" id="GO:0005886">
    <property type="term" value="C:plasma membrane"/>
    <property type="evidence" value="ECO:0007669"/>
    <property type="project" value="UniProtKB-SubCell"/>
</dbReference>
<proteinExistence type="predicted"/>
<evidence type="ECO:0000256" key="2">
    <source>
        <dbReference type="ARBA" id="ARBA00022448"/>
    </source>
</evidence>
<dbReference type="Gene3D" id="3.40.50.300">
    <property type="entry name" value="P-loop containing nucleotide triphosphate hydrolases"/>
    <property type="match status" value="2"/>
</dbReference>
<dbReference type="PANTHER" id="PTHR43790:SF9">
    <property type="entry name" value="GALACTOFURANOSE TRANSPORTER ATP-BINDING PROTEIN YTFR"/>
    <property type="match status" value="1"/>
</dbReference>
<feature type="domain" description="ABC transporter" evidence="9">
    <location>
        <begin position="3"/>
        <end position="240"/>
    </location>
</feature>
<comment type="subcellular location">
    <subcellularLocation>
        <location evidence="1">Cell membrane</location>
        <topology evidence="1">Peripheral membrane protein</topology>
    </subcellularLocation>
</comment>
<feature type="domain" description="ABC transporter" evidence="9">
    <location>
        <begin position="251"/>
        <end position="493"/>
    </location>
</feature>
<evidence type="ECO:0000256" key="8">
    <source>
        <dbReference type="ARBA" id="ARBA00023136"/>
    </source>
</evidence>
<dbReference type="STRING" id="1499967.U27_00968"/>
<dbReference type="PROSITE" id="PS50893">
    <property type="entry name" value="ABC_TRANSPORTER_2"/>
    <property type="match status" value="2"/>
</dbReference>
<dbReference type="InterPro" id="IPR003593">
    <property type="entry name" value="AAA+_ATPase"/>
</dbReference>
<evidence type="ECO:0000256" key="6">
    <source>
        <dbReference type="ARBA" id="ARBA00022840"/>
    </source>
</evidence>
<keyword evidence="11" id="KW-1185">Reference proteome</keyword>
<reference evidence="10 11" key="1">
    <citation type="journal article" date="2015" name="PeerJ">
        <title>First genomic representation of candidate bacterial phylum KSB3 points to enhanced environmental sensing as a trigger of wastewater bulking.</title>
        <authorList>
            <person name="Sekiguchi Y."/>
            <person name="Ohashi A."/>
            <person name="Parks D.H."/>
            <person name="Yamauchi T."/>
            <person name="Tyson G.W."/>
            <person name="Hugenholtz P."/>
        </authorList>
    </citation>
    <scope>NUCLEOTIDE SEQUENCE [LARGE SCALE GENOMIC DNA]</scope>
</reference>
<evidence type="ECO:0000313" key="11">
    <source>
        <dbReference type="Proteomes" id="UP000030661"/>
    </source>
</evidence>
<keyword evidence="8" id="KW-0472">Membrane</keyword>
<keyword evidence="2" id="KW-0813">Transport</keyword>
<sequence>MLLRAEHIFKHFGGVQALHDVTVAIEAGEVHALLGENGAGKSTLGKILAGVYPPDSGDIYWQGKQIRLHSPTEAQRLGIGIIFQELDLFSNLTVEENIVVRNLHFDETVFDNRKRCEEFCRPFLKKVRLGDIPGNRILGDLSTGEMQLAAIARALSFNAKMIVMDEATSSLTEDAVENLFGLIHDLKKQGVAIIYVSHKMDEIFRIADRVTVLRDGEYVGTRETSNTTIDELIRMMVGRSIDQTQSAASHRTDEEMLQVERLCTRKLREISFSLRRGEVLGIAGLVGAGRTEIGEALYGLDGIRSGKISLKNKPYTPKTPHHAMENGIGLLPEDRKLSGLMSQMGVYENMSLSSLHRYSTAGWIKVKDEFADCDKIAAKTLLKAASPKHPVDSLSGGNQQKVLLGRWLLVDPDVIFLDDPTRGVDVGAKEDIYAMIEKLAASGKGVMMTSSELPELLRCCDRIMVMNEGRCTGIVDARQTTQEEIMALAATVMEENEA</sequence>
<keyword evidence="7" id="KW-1278">Translocase</keyword>
<dbReference type="PANTHER" id="PTHR43790">
    <property type="entry name" value="CARBOHYDRATE TRANSPORT ATP-BINDING PROTEIN MG119-RELATED"/>
    <property type="match status" value="1"/>
</dbReference>
<dbReference type="SUPFAM" id="SSF52540">
    <property type="entry name" value="P-loop containing nucleoside triphosphate hydrolases"/>
    <property type="match status" value="2"/>
</dbReference>
<dbReference type="PROSITE" id="PS00211">
    <property type="entry name" value="ABC_TRANSPORTER_1"/>
    <property type="match status" value="1"/>
</dbReference>
<dbReference type="CDD" id="cd03216">
    <property type="entry name" value="ABC_Carb_Monos_I"/>
    <property type="match status" value="1"/>
</dbReference>
<name>A0A081C915_VECG1</name>
<evidence type="ECO:0000256" key="7">
    <source>
        <dbReference type="ARBA" id="ARBA00022967"/>
    </source>
</evidence>
<dbReference type="AlphaFoldDB" id="A0A081C915"/>
<dbReference type="InterPro" id="IPR003439">
    <property type="entry name" value="ABC_transporter-like_ATP-bd"/>
</dbReference>
<dbReference type="eggNOG" id="COG1129">
    <property type="taxonomic scope" value="Bacteria"/>
</dbReference>
<dbReference type="FunFam" id="3.40.50.300:FF:000127">
    <property type="entry name" value="Ribose import ATP-binding protein RbsA"/>
    <property type="match status" value="1"/>
</dbReference>
<evidence type="ECO:0000259" key="9">
    <source>
        <dbReference type="PROSITE" id="PS50893"/>
    </source>
</evidence>
<evidence type="ECO:0000256" key="5">
    <source>
        <dbReference type="ARBA" id="ARBA00022741"/>
    </source>
</evidence>
<dbReference type="Pfam" id="PF00005">
    <property type="entry name" value="ABC_tran"/>
    <property type="match status" value="2"/>
</dbReference>
<dbReference type="InterPro" id="IPR050107">
    <property type="entry name" value="ABC_carbohydrate_import_ATPase"/>
</dbReference>
<dbReference type="InterPro" id="IPR027417">
    <property type="entry name" value="P-loop_NTPase"/>
</dbReference>
<dbReference type="GO" id="GO:0016887">
    <property type="term" value="F:ATP hydrolysis activity"/>
    <property type="evidence" value="ECO:0007669"/>
    <property type="project" value="InterPro"/>
</dbReference>
<evidence type="ECO:0000256" key="1">
    <source>
        <dbReference type="ARBA" id="ARBA00004202"/>
    </source>
</evidence>
<dbReference type="HOGENOM" id="CLU_000604_92_2_0"/>
<dbReference type="GO" id="GO:0005524">
    <property type="term" value="F:ATP binding"/>
    <property type="evidence" value="ECO:0007669"/>
    <property type="project" value="UniProtKB-KW"/>
</dbReference>
<dbReference type="SMART" id="SM00382">
    <property type="entry name" value="AAA"/>
    <property type="match status" value="2"/>
</dbReference>
<dbReference type="EMBL" id="DF820476">
    <property type="protein sequence ID" value="GAK61070.1"/>
    <property type="molecule type" value="Genomic_DNA"/>
</dbReference>
<evidence type="ECO:0000256" key="3">
    <source>
        <dbReference type="ARBA" id="ARBA00022475"/>
    </source>
</evidence>
<keyword evidence="4" id="KW-0677">Repeat</keyword>
<keyword evidence="6" id="KW-0067">ATP-binding</keyword>
<gene>
    <name evidence="10" type="ORF">U27_00968</name>
</gene>
<evidence type="ECO:0000313" key="10">
    <source>
        <dbReference type="EMBL" id="GAK61070.1"/>
    </source>
</evidence>
<organism evidence="10 11">
    <name type="scientific">Vecturithrix granuli</name>
    <dbReference type="NCBI Taxonomy" id="1499967"/>
    <lineage>
        <taxon>Bacteria</taxon>
        <taxon>Candidatus Moduliflexota</taxon>
        <taxon>Candidatus Vecturitrichia</taxon>
        <taxon>Candidatus Vecturitrichales</taxon>
        <taxon>Candidatus Vecturitrichaceae</taxon>
        <taxon>Candidatus Vecturithrix</taxon>
    </lineage>
</organism>
<dbReference type="InterPro" id="IPR017871">
    <property type="entry name" value="ABC_transporter-like_CS"/>
</dbReference>
<dbReference type="Proteomes" id="UP000030661">
    <property type="component" value="Unassembled WGS sequence"/>
</dbReference>
<keyword evidence="3" id="KW-1003">Cell membrane</keyword>
<protein>
    <submittedName>
        <fullName evidence="10">ABC transporter related</fullName>
    </submittedName>
</protein>
<keyword evidence="5" id="KW-0547">Nucleotide-binding</keyword>
<accession>A0A081C915</accession>
<evidence type="ECO:0000256" key="4">
    <source>
        <dbReference type="ARBA" id="ARBA00022737"/>
    </source>
</evidence>